<reference evidence="1" key="1">
    <citation type="submission" date="2014-09" db="EMBL/GenBank/DDBJ databases">
        <authorList>
            <person name="Magalhaes I.L.F."/>
            <person name="Oliveira U."/>
            <person name="Santos F.R."/>
            <person name="Vidigal T.H.D.A."/>
            <person name="Brescovit A.D."/>
            <person name="Santos A.J."/>
        </authorList>
    </citation>
    <scope>NUCLEOTIDE SEQUENCE</scope>
    <source>
        <tissue evidence="1">Shoot tissue taken approximately 20 cm above the soil surface</tissue>
    </source>
</reference>
<accession>A0A0A9AWG0</accession>
<reference evidence="1" key="2">
    <citation type="journal article" date="2015" name="Data Brief">
        <title>Shoot transcriptome of the giant reed, Arundo donax.</title>
        <authorList>
            <person name="Barrero R.A."/>
            <person name="Guerrero F.D."/>
            <person name="Moolhuijzen P."/>
            <person name="Goolsby J.A."/>
            <person name="Tidwell J."/>
            <person name="Bellgard S.E."/>
            <person name="Bellgard M.I."/>
        </authorList>
    </citation>
    <scope>NUCLEOTIDE SEQUENCE</scope>
    <source>
        <tissue evidence="1">Shoot tissue taken approximately 20 cm above the soil surface</tissue>
    </source>
</reference>
<dbReference type="AlphaFoldDB" id="A0A0A9AWG0"/>
<proteinExistence type="predicted"/>
<sequence>MIRYSDLSRSCTNLLTDQRIGEVNWLIPCNLGEVELGCGFVRRLLD</sequence>
<organism evidence="1">
    <name type="scientific">Arundo donax</name>
    <name type="common">Giant reed</name>
    <name type="synonym">Donax arundinaceus</name>
    <dbReference type="NCBI Taxonomy" id="35708"/>
    <lineage>
        <taxon>Eukaryota</taxon>
        <taxon>Viridiplantae</taxon>
        <taxon>Streptophyta</taxon>
        <taxon>Embryophyta</taxon>
        <taxon>Tracheophyta</taxon>
        <taxon>Spermatophyta</taxon>
        <taxon>Magnoliopsida</taxon>
        <taxon>Liliopsida</taxon>
        <taxon>Poales</taxon>
        <taxon>Poaceae</taxon>
        <taxon>PACMAD clade</taxon>
        <taxon>Arundinoideae</taxon>
        <taxon>Arundineae</taxon>
        <taxon>Arundo</taxon>
    </lineage>
</organism>
<evidence type="ECO:0000313" key="1">
    <source>
        <dbReference type="EMBL" id="JAD54193.1"/>
    </source>
</evidence>
<protein>
    <submittedName>
        <fullName evidence="1">Uncharacterized protein</fullName>
    </submittedName>
</protein>
<name>A0A0A9AWG0_ARUDO</name>
<dbReference type="EMBL" id="GBRH01243702">
    <property type="protein sequence ID" value="JAD54193.1"/>
    <property type="molecule type" value="Transcribed_RNA"/>
</dbReference>